<evidence type="ECO:0000256" key="1">
    <source>
        <dbReference type="SAM" id="MobiDB-lite"/>
    </source>
</evidence>
<sequence>MSLSSILVLFTFGKMQWFLIKALVASAALVPWASSTPVAKDGPRVVKTTTRLDGQVIDWVMLESQGDIASPPPDPLFRRGVKQPTLEAIIRAEPAMDGPLGTVPVLRSGRPTLPKKRLPDAADNNSATVSGESFAGKHWYASAGQAVGNWGGKATFSLFNAFAQRSSDFSLLQVAVIRPQAAHAGTGPVTQTVEAGWINYPNQVWPPHLFAYYTTNGYAGDGDGIGGWNRDGAGWVQIDGTIYPGVAFTPLSANGGAQYELDIGFLLHRGNWWLWVLDRYIGYYPGHLFARGVDADDTLAGGSTLLDFYGEVFNSGPDLTSTDMGSGEFPDGGFGRSAYLHNMVHVDAAGKSHHYDGSGQIIVSDPGRYRILPFFRSTTTWRSYVFVGGPGAGGVVGG</sequence>
<dbReference type="Proteomes" id="UP000226192">
    <property type="component" value="Unassembled WGS sequence"/>
</dbReference>
<feature type="region of interest" description="Disordered" evidence="1">
    <location>
        <begin position="101"/>
        <end position="126"/>
    </location>
</feature>
<evidence type="ECO:0000313" key="4">
    <source>
        <dbReference type="Proteomes" id="UP000226192"/>
    </source>
</evidence>
<dbReference type="Pfam" id="PF03080">
    <property type="entry name" value="Neprosin"/>
    <property type="match status" value="1"/>
</dbReference>
<evidence type="ECO:0000259" key="2">
    <source>
        <dbReference type="PROSITE" id="PS52045"/>
    </source>
</evidence>
<dbReference type="EMBL" id="NJET01000483">
    <property type="protein sequence ID" value="PHH58456.1"/>
    <property type="molecule type" value="Genomic_DNA"/>
</dbReference>
<dbReference type="PROSITE" id="PS52045">
    <property type="entry name" value="NEPROSIN_PEP_CD"/>
    <property type="match status" value="1"/>
</dbReference>
<proteinExistence type="predicted"/>
<dbReference type="InterPro" id="IPR053168">
    <property type="entry name" value="Glutamic_endopeptidase"/>
</dbReference>
<dbReference type="OrthoDB" id="1858978at2759"/>
<dbReference type="PANTHER" id="PTHR31589:SF223">
    <property type="entry name" value="PROTEIN, PUTATIVE (DUF239)-RELATED"/>
    <property type="match status" value="1"/>
</dbReference>
<feature type="domain" description="Neprosin PEP catalytic" evidence="2">
    <location>
        <begin position="126"/>
        <end position="396"/>
    </location>
</feature>
<name>A0A2C5XSM7_9HYPO</name>
<organism evidence="3 4">
    <name type="scientific">Ophiocordyceps australis</name>
    <dbReference type="NCBI Taxonomy" id="1399860"/>
    <lineage>
        <taxon>Eukaryota</taxon>
        <taxon>Fungi</taxon>
        <taxon>Dikarya</taxon>
        <taxon>Ascomycota</taxon>
        <taxon>Pezizomycotina</taxon>
        <taxon>Sordariomycetes</taxon>
        <taxon>Hypocreomycetidae</taxon>
        <taxon>Hypocreales</taxon>
        <taxon>Ophiocordycipitaceae</taxon>
        <taxon>Ophiocordyceps</taxon>
    </lineage>
</organism>
<accession>A0A2C5XSM7</accession>
<dbReference type="PANTHER" id="PTHR31589">
    <property type="entry name" value="PROTEIN, PUTATIVE (DUF239)-RELATED-RELATED"/>
    <property type="match status" value="1"/>
</dbReference>
<dbReference type="InterPro" id="IPR004314">
    <property type="entry name" value="Neprosin"/>
</dbReference>
<protein>
    <recommendedName>
        <fullName evidence="2">Neprosin PEP catalytic domain-containing protein</fullName>
    </recommendedName>
</protein>
<dbReference type="STRING" id="1399860.A0A2C5XSM7"/>
<dbReference type="AlphaFoldDB" id="A0A2C5XSM7"/>
<evidence type="ECO:0000313" key="3">
    <source>
        <dbReference type="EMBL" id="PHH58456.1"/>
    </source>
</evidence>
<reference evidence="3 4" key="1">
    <citation type="submission" date="2017-06" db="EMBL/GenBank/DDBJ databases">
        <title>Ant-infecting Ophiocordyceps genomes reveal a high diversity of potential behavioral manipulation genes and a possible major role for enterotoxins.</title>
        <authorList>
            <person name="De Bekker C."/>
            <person name="Evans H.C."/>
            <person name="Brachmann A."/>
            <person name="Hughes D.P."/>
        </authorList>
    </citation>
    <scope>NUCLEOTIDE SEQUENCE [LARGE SCALE GENOMIC DNA]</scope>
    <source>
        <strain evidence="3 4">Map64</strain>
    </source>
</reference>
<comment type="caution">
    <text evidence="3">The sequence shown here is derived from an EMBL/GenBank/DDBJ whole genome shotgun (WGS) entry which is preliminary data.</text>
</comment>
<gene>
    <name evidence="3" type="ORF">CDD81_5804</name>
</gene>
<keyword evidence="4" id="KW-1185">Reference proteome</keyword>